<keyword evidence="2" id="KW-1185">Reference proteome</keyword>
<proteinExistence type="predicted"/>
<gene>
    <name evidence="1" type="ORF">CDAR_384771</name>
</gene>
<dbReference type="AlphaFoldDB" id="A0AAV4WDJ6"/>
<dbReference type="Proteomes" id="UP001054837">
    <property type="component" value="Unassembled WGS sequence"/>
</dbReference>
<comment type="caution">
    <text evidence="1">The sequence shown here is derived from an EMBL/GenBank/DDBJ whole genome shotgun (WGS) entry which is preliminary data.</text>
</comment>
<accession>A0AAV4WDJ6</accession>
<protein>
    <submittedName>
        <fullName evidence="1">Uncharacterized protein</fullName>
    </submittedName>
</protein>
<sequence length="94" mass="10922">MIKIILVCLKKRRWKLGQLVSNRDDEDDISLSQKEEIEIVTVSLKQKEEDSNSLPQKEEMEIVAACLSREDYNYIYLTGQILELNIFVEGNAVF</sequence>
<reference evidence="1 2" key="1">
    <citation type="submission" date="2021-06" db="EMBL/GenBank/DDBJ databases">
        <title>Caerostris darwini draft genome.</title>
        <authorList>
            <person name="Kono N."/>
            <person name="Arakawa K."/>
        </authorList>
    </citation>
    <scope>NUCLEOTIDE SEQUENCE [LARGE SCALE GENOMIC DNA]</scope>
</reference>
<name>A0AAV4WDJ6_9ARAC</name>
<organism evidence="1 2">
    <name type="scientific">Caerostris darwini</name>
    <dbReference type="NCBI Taxonomy" id="1538125"/>
    <lineage>
        <taxon>Eukaryota</taxon>
        <taxon>Metazoa</taxon>
        <taxon>Ecdysozoa</taxon>
        <taxon>Arthropoda</taxon>
        <taxon>Chelicerata</taxon>
        <taxon>Arachnida</taxon>
        <taxon>Araneae</taxon>
        <taxon>Araneomorphae</taxon>
        <taxon>Entelegynae</taxon>
        <taxon>Araneoidea</taxon>
        <taxon>Araneidae</taxon>
        <taxon>Caerostris</taxon>
    </lineage>
</organism>
<evidence type="ECO:0000313" key="2">
    <source>
        <dbReference type="Proteomes" id="UP001054837"/>
    </source>
</evidence>
<dbReference type="EMBL" id="BPLQ01014465">
    <property type="protein sequence ID" value="GIY79919.1"/>
    <property type="molecule type" value="Genomic_DNA"/>
</dbReference>
<evidence type="ECO:0000313" key="1">
    <source>
        <dbReference type="EMBL" id="GIY79919.1"/>
    </source>
</evidence>